<keyword evidence="8" id="KW-1185">Reference proteome</keyword>
<dbReference type="PANTHER" id="PTHR32305:SF15">
    <property type="entry name" value="PROTEIN RHSA-RELATED"/>
    <property type="match status" value="1"/>
</dbReference>
<evidence type="ECO:0000259" key="6">
    <source>
        <dbReference type="Pfam" id="PF22178"/>
    </source>
</evidence>
<reference evidence="7 8" key="1">
    <citation type="submission" date="2024-06" db="EMBL/GenBank/DDBJ databases">
        <authorList>
            <person name="Kim D.-U."/>
        </authorList>
    </citation>
    <scope>NUCLEOTIDE SEQUENCE [LARGE SCALE GENOMIC DNA]</scope>
    <source>
        <strain evidence="7 8">KACC15460</strain>
    </source>
</reference>
<feature type="region of interest" description="Disordered" evidence="4">
    <location>
        <begin position="362"/>
        <end position="383"/>
    </location>
</feature>
<dbReference type="SUPFAM" id="SSF69279">
    <property type="entry name" value="Phage tail proteins"/>
    <property type="match status" value="2"/>
</dbReference>
<dbReference type="InterPro" id="IPR006533">
    <property type="entry name" value="T6SS_Vgr_RhsGE"/>
</dbReference>
<keyword evidence="3" id="KW-0964">Secreted</keyword>
<comment type="similarity">
    <text evidence="2">Belongs to the VgrG protein family.</text>
</comment>
<dbReference type="Proteomes" id="UP001548832">
    <property type="component" value="Unassembled WGS sequence"/>
</dbReference>
<gene>
    <name evidence="7" type="primary">tssI</name>
    <name evidence="7" type="ORF">ABVQ20_07160</name>
</gene>
<organism evidence="7 8">
    <name type="scientific">Mesorhizobium shangrilense</name>
    <dbReference type="NCBI Taxonomy" id="460060"/>
    <lineage>
        <taxon>Bacteria</taxon>
        <taxon>Pseudomonadati</taxon>
        <taxon>Pseudomonadota</taxon>
        <taxon>Alphaproteobacteria</taxon>
        <taxon>Hyphomicrobiales</taxon>
        <taxon>Phyllobacteriaceae</taxon>
        <taxon>Mesorhizobium</taxon>
    </lineage>
</organism>
<evidence type="ECO:0000256" key="4">
    <source>
        <dbReference type="SAM" id="MobiDB-lite"/>
    </source>
</evidence>
<dbReference type="InterPro" id="IPR054030">
    <property type="entry name" value="Gp5_Vgr_C"/>
</dbReference>
<evidence type="ECO:0000256" key="1">
    <source>
        <dbReference type="ARBA" id="ARBA00004613"/>
    </source>
</evidence>
<dbReference type="Pfam" id="PF05954">
    <property type="entry name" value="Phage_GPD"/>
    <property type="match status" value="1"/>
</dbReference>
<evidence type="ECO:0000313" key="7">
    <source>
        <dbReference type="EMBL" id="MET2826751.1"/>
    </source>
</evidence>
<name>A0ABV2D9N8_9HYPH</name>
<dbReference type="InterPro" id="IPR037026">
    <property type="entry name" value="Vgr_OB-fold_dom_sf"/>
</dbReference>
<dbReference type="NCBIfam" id="TIGR01646">
    <property type="entry name" value="vgr_GE"/>
    <property type="match status" value="1"/>
</dbReference>
<evidence type="ECO:0000256" key="2">
    <source>
        <dbReference type="ARBA" id="ARBA00005558"/>
    </source>
</evidence>
<dbReference type="Gene3D" id="2.40.50.230">
    <property type="entry name" value="Gp5 N-terminal domain"/>
    <property type="match status" value="1"/>
</dbReference>
<dbReference type="InterPro" id="IPR006531">
    <property type="entry name" value="Gp5/Vgr_OB"/>
</dbReference>
<protein>
    <submittedName>
        <fullName evidence="7">Type VI secretion system tip protein TssI/VgrG</fullName>
    </submittedName>
</protein>
<dbReference type="EMBL" id="JBEWSZ010000001">
    <property type="protein sequence ID" value="MET2826751.1"/>
    <property type="molecule type" value="Genomic_DNA"/>
</dbReference>
<dbReference type="Pfam" id="PF04717">
    <property type="entry name" value="Phage_base_V"/>
    <property type="match status" value="1"/>
</dbReference>
<dbReference type="NCBIfam" id="TIGR03361">
    <property type="entry name" value="VI_Rhs_Vgr"/>
    <property type="match status" value="1"/>
</dbReference>
<evidence type="ECO:0000259" key="5">
    <source>
        <dbReference type="Pfam" id="PF04717"/>
    </source>
</evidence>
<sequence length="678" mass="73465">MSETLVQAERWLTLDTPLGADVLVATEAKGVEGISRLFAYTISALSSLQIIGPQELLGKSVTLSMARPGGNRRIVNGIVVSFSGGAITRGNYRLFTLQVAPALWLLDRTSDYKVFQEKTAVEIAEEILTAAGISFEKKLQATYETRAYCVQFGETNLAFVQRLFAEEGIYFYFTHASGSHKLIIADNPTGYTDGAQSEVVFRQSAEDATDAVYQMEFGASLTDAKWIVADYDFEAPDSPREGSKTTNLQPSASKTWEHYRFPAGSVIDSTLTRLAGVAIEAQEAGFEEIKGAGTCASFTPGHRFKLSDHTIGSLNTKFVLTEVRHEAMDRAHFTIRPGMEGKPYYRNSFTCIPATRPARLPLPAPKPIVRGPQTARVVGPSGQDIHTDKYGRIRVQFPWDRVGTKNEKSSCFVHVAQGLAGQGWGMVFLPRIGMEVVVQFLDGDPDRPLVTGTVYNGTNAPPWGLPDNMTKSGFLSRSTLSGAAANANELSFEDKKGEEKVLFHAEKDFVREVENDDTLDVGHDQTRTIKNNRTTTITEGNEDLTIKSGNRTETITKGNETLDIKQGNRTTTLGQGGDTLTLDVGDRTTKLTQGNDALTLSAGNHVTKADAGKITFEATQGITLKCGENTVEVTPQGVTVNGIQVSIKGTAKAEIKAPMVDVSADGIAKIAGGMVKIN</sequence>
<dbReference type="InterPro" id="IPR050708">
    <property type="entry name" value="T6SS_VgrG/RHS"/>
</dbReference>
<dbReference type="Gene3D" id="2.30.110.50">
    <property type="match status" value="1"/>
</dbReference>
<dbReference type="Gene3D" id="4.10.220.110">
    <property type="match status" value="1"/>
</dbReference>
<dbReference type="InterPro" id="IPR017847">
    <property type="entry name" value="T6SS_RhsGE_Vgr_subset"/>
</dbReference>
<comment type="caution">
    <text evidence="7">The sequence shown here is derived from an EMBL/GenBank/DDBJ whole genome shotgun (WGS) entry which is preliminary data.</text>
</comment>
<feature type="domain" description="Gp5/Type VI secretion system Vgr C-terminal trimerisation" evidence="6">
    <location>
        <begin position="472"/>
        <end position="585"/>
    </location>
</feature>
<accession>A0ABV2D9N8</accession>
<dbReference type="Gene3D" id="3.55.50.10">
    <property type="entry name" value="Baseplate protein-like domains"/>
    <property type="match status" value="1"/>
</dbReference>
<evidence type="ECO:0000256" key="3">
    <source>
        <dbReference type="ARBA" id="ARBA00022525"/>
    </source>
</evidence>
<proteinExistence type="inferred from homology"/>
<dbReference type="SUPFAM" id="SSF69349">
    <property type="entry name" value="Phage fibre proteins"/>
    <property type="match status" value="1"/>
</dbReference>
<feature type="domain" description="Gp5/Type VI secretion system Vgr protein OB-fold" evidence="5">
    <location>
        <begin position="386"/>
        <end position="455"/>
    </location>
</feature>
<dbReference type="SUPFAM" id="SSF69255">
    <property type="entry name" value="gp5 N-terminal domain-like"/>
    <property type="match status" value="1"/>
</dbReference>
<dbReference type="RefSeq" id="WP_354458843.1">
    <property type="nucleotide sequence ID" value="NZ_JBEWSZ010000001.1"/>
</dbReference>
<dbReference type="Pfam" id="PF22178">
    <property type="entry name" value="Gp5_trimer_C"/>
    <property type="match status" value="1"/>
</dbReference>
<evidence type="ECO:0000313" key="8">
    <source>
        <dbReference type="Proteomes" id="UP001548832"/>
    </source>
</evidence>
<comment type="subcellular location">
    <subcellularLocation>
        <location evidence="1">Secreted</location>
    </subcellularLocation>
</comment>
<dbReference type="PANTHER" id="PTHR32305">
    <property type="match status" value="1"/>
</dbReference>